<gene>
    <name evidence="1" type="ORF">RRG08_021847</name>
</gene>
<comment type="caution">
    <text evidence="1">The sequence shown here is derived from an EMBL/GenBank/DDBJ whole genome shotgun (WGS) entry which is preliminary data.</text>
</comment>
<evidence type="ECO:0000313" key="2">
    <source>
        <dbReference type="Proteomes" id="UP001283361"/>
    </source>
</evidence>
<dbReference type="Proteomes" id="UP001283361">
    <property type="component" value="Unassembled WGS sequence"/>
</dbReference>
<dbReference type="EMBL" id="JAWDGP010003066">
    <property type="protein sequence ID" value="KAK3777737.1"/>
    <property type="molecule type" value="Genomic_DNA"/>
</dbReference>
<protein>
    <submittedName>
        <fullName evidence="1">Uncharacterized protein</fullName>
    </submittedName>
</protein>
<evidence type="ECO:0000313" key="1">
    <source>
        <dbReference type="EMBL" id="KAK3777737.1"/>
    </source>
</evidence>
<sequence>MFGQRSVVDVWAEICGGCLGRDLWWMFGQRSVVDVWAEICGGCLGRGHTRRERRTSDTSVVGKEFKK</sequence>
<organism evidence="1 2">
    <name type="scientific">Elysia crispata</name>
    <name type="common">lettuce slug</name>
    <dbReference type="NCBI Taxonomy" id="231223"/>
    <lineage>
        <taxon>Eukaryota</taxon>
        <taxon>Metazoa</taxon>
        <taxon>Spiralia</taxon>
        <taxon>Lophotrochozoa</taxon>
        <taxon>Mollusca</taxon>
        <taxon>Gastropoda</taxon>
        <taxon>Heterobranchia</taxon>
        <taxon>Euthyneura</taxon>
        <taxon>Panpulmonata</taxon>
        <taxon>Sacoglossa</taxon>
        <taxon>Placobranchoidea</taxon>
        <taxon>Plakobranchidae</taxon>
        <taxon>Elysia</taxon>
    </lineage>
</organism>
<reference evidence="1" key="1">
    <citation type="journal article" date="2023" name="G3 (Bethesda)">
        <title>A reference genome for the long-term kleptoplast-retaining sea slug Elysia crispata morphotype clarki.</title>
        <authorList>
            <person name="Eastman K.E."/>
            <person name="Pendleton A.L."/>
            <person name="Shaikh M.A."/>
            <person name="Suttiyut T."/>
            <person name="Ogas R."/>
            <person name="Tomko P."/>
            <person name="Gavelis G."/>
            <person name="Widhalm J.R."/>
            <person name="Wisecaver J.H."/>
        </authorList>
    </citation>
    <scope>NUCLEOTIDE SEQUENCE</scope>
    <source>
        <strain evidence="1">ECLA1</strain>
    </source>
</reference>
<dbReference type="AlphaFoldDB" id="A0AAE1DPC5"/>
<accession>A0AAE1DPC5</accession>
<keyword evidence="2" id="KW-1185">Reference proteome</keyword>
<name>A0AAE1DPC5_9GAST</name>
<proteinExistence type="predicted"/>